<dbReference type="Gene3D" id="2.60.40.10">
    <property type="entry name" value="Immunoglobulins"/>
    <property type="match status" value="1"/>
</dbReference>
<dbReference type="GO" id="GO:0001817">
    <property type="term" value="P:regulation of cytokine production"/>
    <property type="evidence" value="ECO:0007669"/>
    <property type="project" value="TreeGrafter"/>
</dbReference>
<sequence>KHSVQSFCVCSLHLLVLISLNNFFSLDVYCWFLEQHVISVKPGDDVTLSCSAGDDSIRAVEWTRPDLEPEYVLFYRNKRSVTTNQHPSFKGRVNLADGEMKDGNVSLVINNVSISDNGTYECRVVTGGSSRHKRAIIDTDPIRTIQLEVTASGELVEFRVILRVKHEGYRRRNGFSVVVGMVLWKKKRHTDSNSEPAADEAVGDQLL</sequence>
<dbReference type="AlphaFoldDB" id="A0A8C4H1K6"/>
<accession>A0A8C4H1K6</accession>
<dbReference type="PANTHER" id="PTHR24100">
    <property type="entry name" value="BUTYROPHILIN"/>
    <property type="match status" value="1"/>
</dbReference>
<feature type="chain" id="PRO_5035909279" description="Ig-like domain-containing protein" evidence="4">
    <location>
        <begin position="31"/>
        <end position="207"/>
    </location>
</feature>
<dbReference type="InterPro" id="IPR050504">
    <property type="entry name" value="IgSF_BTN/MOG"/>
</dbReference>
<dbReference type="InterPro" id="IPR003599">
    <property type="entry name" value="Ig_sub"/>
</dbReference>
<dbReference type="PANTHER" id="PTHR24100:SF151">
    <property type="entry name" value="ICOS LIGAND"/>
    <property type="match status" value="1"/>
</dbReference>
<dbReference type="PROSITE" id="PS50835">
    <property type="entry name" value="IG_LIKE"/>
    <property type="match status" value="1"/>
</dbReference>
<dbReference type="Pfam" id="PF07686">
    <property type="entry name" value="V-set"/>
    <property type="match status" value="1"/>
</dbReference>
<evidence type="ECO:0000313" key="7">
    <source>
        <dbReference type="Proteomes" id="UP000694389"/>
    </source>
</evidence>
<protein>
    <recommendedName>
        <fullName evidence="5">Ig-like domain-containing protein</fullName>
    </recommendedName>
</protein>
<dbReference type="GO" id="GO:0009897">
    <property type="term" value="C:external side of plasma membrane"/>
    <property type="evidence" value="ECO:0007669"/>
    <property type="project" value="TreeGrafter"/>
</dbReference>
<dbReference type="SUPFAM" id="SSF48726">
    <property type="entry name" value="Immunoglobulin"/>
    <property type="match status" value="1"/>
</dbReference>
<evidence type="ECO:0000259" key="5">
    <source>
        <dbReference type="PROSITE" id="PS50835"/>
    </source>
</evidence>
<dbReference type="SMART" id="SM00406">
    <property type="entry name" value="IGv"/>
    <property type="match status" value="1"/>
</dbReference>
<evidence type="ECO:0000313" key="6">
    <source>
        <dbReference type="Ensembl" id="ENSDLAP00005035826.2"/>
    </source>
</evidence>
<keyword evidence="4" id="KW-0732">Signal</keyword>
<dbReference type="InterPro" id="IPR036179">
    <property type="entry name" value="Ig-like_dom_sf"/>
</dbReference>
<dbReference type="Ensembl" id="ENSDLAT00005038228.2">
    <property type="protein sequence ID" value="ENSDLAP00005035826.2"/>
    <property type="gene ID" value="ENSDLAG00005015947.2"/>
</dbReference>
<dbReference type="SMART" id="SM00409">
    <property type="entry name" value="IG"/>
    <property type="match status" value="1"/>
</dbReference>
<dbReference type="GO" id="GO:0050852">
    <property type="term" value="P:T cell receptor signaling pathway"/>
    <property type="evidence" value="ECO:0007669"/>
    <property type="project" value="TreeGrafter"/>
</dbReference>
<organism evidence="6 7">
    <name type="scientific">Dicentrarchus labrax</name>
    <name type="common">European seabass</name>
    <name type="synonym">Morone labrax</name>
    <dbReference type="NCBI Taxonomy" id="13489"/>
    <lineage>
        <taxon>Eukaryota</taxon>
        <taxon>Metazoa</taxon>
        <taxon>Chordata</taxon>
        <taxon>Craniata</taxon>
        <taxon>Vertebrata</taxon>
        <taxon>Euteleostomi</taxon>
        <taxon>Actinopterygii</taxon>
        <taxon>Neopterygii</taxon>
        <taxon>Teleostei</taxon>
        <taxon>Neoteleostei</taxon>
        <taxon>Acanthomorphata</taxon>
        <taxon>Eupercaria</taxon>
        <taxon>Moronidae</taxon>
        <taxon>Dicentrarchus</taxon>
    </lineage>
</organism>
<dbReference type="SMART" id="SM00408">
    <property type="entry name" value="IGc2"/>
    <property type="match status" value="1"/>
</dbReference>
<comment type="subcellular location">
    <subcellularLocation>
        <location evidence="1">Membrane</location>
    </subcellularLocation>
</comment>
<keyword evidence="2" id="KW-0472">Membrane</keyword>
<reference evidence="6" key="1">
    <citation type="submission" date="2025-08" db="UniProtKB">
        <authorList>
            <consortium name="Ensembl"/>
        </authorList>
    </citation>
    <scope>IDENTIFICATION</scope>
</reference>
<dbReference type="GO" id="GO:0005102">
    <property type="term" value="F:signaling receptor binding"/>
    <property type="evidence" value="ECO:0007669"/>
    <property type="project" value="TreeGrafter"/>
</dbReference>
<feature type="domain" description="Ig-like" evidence="5">
    <location>
        <begin position="40"/>
        <end position="138"/>
    </location>
</feature>
<evidence type="ECO:0000256" key="1">
    <source>
        <dbReference type="ARBA" id="ARBA00004370"/>
    </source>
</evidence>
<feature type="signal peptide" evidence="4">
    <location>
        <begin position="1"/>
        <end position="30"/>
    </location>
</feature>
<dbReference type="InterPro" id="IPR007110">
    <property type="entry name" value="Ig-like_dom"/>
</dbReference>
<proteinExistence type="predicted"/>
<name>A0A8C4H1K6_DICLA</name>
<reference evidence="6" key="2">
    <citation type="submission" date="2025-09" db="UniProtKB">
        <authorList>
            <consortium name="Ensembl"/>
        </authorList>
    </citation>
    <scope>IDENTIFICATION</scope>
</reference>
<evidence type="ECO:0000256" key="3">
    <source>
        <dbReference type="ARBA" id="ARBA00023319"/>
    </source>
</evidence>
<keyword evidence="3" id="KW-0393">Immunoglobulin domain</keyword>
<dbReference type="InterPro" id="IPR013783">
    <property type="entry name" value="Ig-like_fold"/>
</dbReference>
<evidence type="ECO:0000256" key="4">
    <source>
        <dbReference type="SAM" id="SignalP"/>
    </source>
</evidence>
<evidence type="ECO:0000256" key="2">
    <source>
        <dbReference type="ARBA" id="ARBA00023136"/>
    </source>
</evidence>
<dbReference type="InterPro" id="IPR013106">
    <property type="entry name" value="Ig_V-set"/>
</dbReference>
<dbReference type="GeneTree" id="ENSGT01010000228626"/>
<dbReference type="InterPro" id="IPR003598">
    <property type="entry name" value="Ig_sub2"/>
</dbReference>
<keyword evidence="7" id="KW-1185">Reference proteome</keyword>
<dbReference type="Proteomes" id="UP000694389">
    <property type="component" value="Unassembled WGS sequence"/>
</dbReference>